<evidence type="ECO:0000313" key="2">
    <source>
        <dbReference type="EMBL" id="QJA59084.1"/>
    </source>
</evidence>
<evidence type="ECO:0000256" key="1">
    <source>
        <dbReference type="SAM" id="MobiDB-lite"/>
    </source>
</evidence>
<dbReference type="EMBL" id="MT141353">
    <property type="protein sequence ID" value="QJA59084.1"/>
    <property type="molecule type" value="Genomic_DNA"/>
</dbReference>
<dbReference type="EMBL" id="MT141670">
    <property type="protein sequence ID" value="QJA69020.1"/>
    <property type="molecule type" value="Genomic_DNA"/>
</dbReference>
<gene>
    <name evidence="3" type="ORF">MM415A05213_0006</name>
    <name evidence="2" type="ORF">MM415B01367_0015</name>
</gene>
<feature type="compositionally biased region" description="Basic and acidic residues" evidence="1">
    <location>
        <begin position="70"/>
        <end position="87"/>
    </location>
</feature>
<reference evidence="3" key="1">
    <citation type="submission" date="2020-03" db="EMBL/GenBank/DDBJ databases">
        <title>The deep terrestrial virosphere.</title>
        <authorList>
            <person name="Holmfeldt K."/>
            <person name="Nilsson E."/>
            <person name="Simone D."/>
            <person name="Lopez-Fernandez M."/>
            <person name="Wu X."/>
            <person name="de Brujin I."/>
            <person name="Lundin D."/>
            <person name="Andersson A."/>
            <person name="Bertilsson S."/>
            <person name="Dopson M."/>
        </authorList>
    </citation>
    <scope>NUCLEOTIDE SEQUENCE</scope>
    <source>
        <strain evidence="3">MM415A05213</strain>
        <strain evidence="2">MM415B01367</strain>
    </source>
</reference>
<evidence type="ECO:0000313" key="3">
    <source>
        <dbReference type="EMBL" id="QJA69020.1"/>
    </source>
</evidence>
<sequence>MSKVLQSIGEYCECGGGGYLLVDGELVCQSCGGISSRAKLNGNQFVPLGDEQLRCPECGYLLHDKRPELKIGEQPEDKMVPVPENKRVVPRGTKKVSRKRR</sequence>
<feature type="compositionally biased region" description="Basic residues" evidence="1">
    <location>
        <begin position="88"/>
        <end position="101"/>
    </location>
</feature>
<accession>A0A6M3JGW4</accession>
<proteinExistence type="predicted"/>
<protein>
    <submittedName>
        <fullName evidence="3">Uncharacterized protein</fullName>
    </submittedName>
</protein>
<organism evidence="3">
    <name type="scientific">viral metagenome</name>
    <dbReference type="NCBI Taxonomy" id="1070528"/>
    <lineage>
        <taxon>unclassified sequences</taxon>
        <taxon>metagenomes</taxon>
        <taxon>organismal metagenomes</taxon>
    </lineage>
</organism>
<name>A0A6M3JGW4_9ZZZZ</name>
<dbReference type="AlphaFoldDB" id="A0A6M3JGW4"/>
<feature type="region of interest" description="Disordered" evidence="1">
    <location>
        <begin position="70"/>
        <end position="101"/>
    </location>
</feature>